<keyword evidence="3" id="KW-1185">Reference proteome</keyword>
<reference evidence="2 3" key="1">
    <citation type="submission" date="2020-10" db="EMBL/GenBank/DDBJ databases">
        <title>Nocardioides sp. isolated from sludge.</title>
        <authorList>
            <person name="Zhang X."/>
        </authorList>
    </citation>
    <scope>NUCLEOTIDE SEQUENCE [LARGE SCALE GENOMIC DNA]</scope>
    <source>
        <strain evidence="2 3">Y6</strain>
    </source>
</reference>
<dbReference type="Proteomes" id="UP000756387">
    <property type="component" value="Unassembled WGS sequence"/>
</dbReference>
<name>A0ABR9RW23_9ACTN</name>
<organism evidence="2 3">
    <name type="scientific">Nocardioides malaquae</name>
    <dbReference type="NCBI Taxonomy" id="2773426"/>
    <lineage>
        <taxon>Bacteria</taxon>
        <taxon>Bacillati</taxon>
        <taxon>Actinomycetota</taxon>
        <taxon>Actinomycetes</taxon>
        <taxon>Propionibacteriales</taxon>
        <taxon>Nocardioidaceae</taxon>
        <taxon>Nocardioides</taxon>
    </lineage>
</organism>
<dbReference type="EMBL" id="JADCSA010000016">
    <property type="protein sequence ID" value="MBE7325789.1"/>
    <property type="molecule type" value="Genomic_DNA"/>
</dbReference>
<evidence type="ECO:0000256" key="1">
    <source>
        <dbReference type="SAM" id="Phobius"/>
    </source>
</evidence>
<protein>
    <recommendedName>
        <fullName evidence="4">DUF11 domain-containing protein</fullName>
    </recommendedName>
</protein>
<accession>A0ABR9RW23</accession>
<dbReference type="RefSeq" id="WP_319804687.1">
    <property type="nucleotide sequence ID" value="NZ_JADCSA010000016.1"/>
</dbReference>
<proteinExistence type="predicted"/>
<dbReference type="NCBIfam" id="TIGR04088">
    <property type="entry name" value="cognate_SipW"/>
    <property type="match status" value="1"/>
</dbReference>
<dbReference type="InterPro" id="IPR023833">
    <property type="entry name" value="Signal_pept_SipW-depend-type"/>
</dbReference>
<keyword evidence="1" id="KW-1133">Transmembrane helix</keyword>
<evidence type="ECO:0000313" key="2">
    <source>
        <dbReference type="EMBL" id="MBE7325789.1"/>
    </source>
</evidence>
<keyword evidence="1" id="KW-0472">Membrane</keyword>
<gene>
    <name evidence="2" type="ORF">IEQ44_14140</name>
</gene>
<evidence type="ECO:0000313" key="3">
    <source>
        <dbReference type="Proteomes" id="UP000756387"/>
    </source>
</evidence>
<sequence length="242" mass="25383">MPETVTPTRRTPLRTAWRWLASVQVRLLLSLGLVLGFAAVGTSAYWADNATFTTGTIAAGRLDLQLGGRDPATGQVVWSAVGLNENWNYSVMQLDNVSPGESVAMELHIRNVGSTPLTFTGVGTSTTNSFWSGGEGFLVAKTMLGGVASNTGTREAVNRTGTCTGGTMWWGENTATLWTGNPHQLSTTPRVVTPGNAPVALAPNQEIQVCILAGLDLDAPNSIQSASTTVQVALEAKQIGAP</sequence>
<comment type="caution">
    <text evidence="2">The sequence shown here is derived from an EMBL/GenBank/DDBJ whole genome shotgun (WGS) entry which is preliminary data.</text>
</comment>
<feature type="transmembrane region" description="Helical" evidence="1">
    <location>
        <begin position="27"/>
        <end position="47"/>
    </location>
</feature>
<evidence type="ECO:0008006" key="4">
    <source>
        <dbReference type="Google" id="ProtNLM"/>
    </source>
</evidence>
<keyword evidence="1" id="KW-0812">Transmembrane</keyword>